<reference evidence="2" key="1">
    <citation type="submission" date="2023-05" db="EMBL/GenBank/DDBJ databases">
        <authorList>
            <person name="Huff M."/>
        </authorList>
    </citation>
    <scope>NUCLEOTIDE SEQUENCE</scope>
</reference>
<organism evidence="2 3">
    <name type="scientific">Fraxinus pennsylvanica</name>
    <dbReference type="NCBI Taxonomy" id="56036"/>
    <lineage>
        <taxon>Eukaryota</taxon>
        <taxon>Viridiplantae</taxon>
        <taxon>Streptophyta</taxon>
        <taxon>Embryophyta</taxon>
        <taxon>Tracheophyta</taxon>
        <taxon>Spermatophyta</taxon>
        <taxon>Magnoliopsida</taxon>
        <taxon>eudicotyledons</taxon>
        <taxon>Gunneridae</taxon>
        <taxon>Pentapetalae</taxon>
        <taxon>asterids</taxon>
        <taxon>lamiids</taxon>
        <taxon>Lamiales</taxon>
        <taxon>Oleaceae</taxon>
        <taxon>Oleeae</taxon>
        <taxon>Fraxinus</taxon>
    </lineage>
</organism>
<dbReference type="AlphaFoldDB" id="A0AAD1ZYS7"/>
<protein>
    <submittedName>
        <fullName evidence="2">Uncharacterized protein</fullName>
    </submittedName>
</protein>
<keyword evidence="3" id="KW-1185">Reference proteome</keyword>
<feature type="compositionally biased region" description="Polar residues" evidence="1">
    <location>
        <begin position="54"/>
        <end position="69"/>
    </location>
</feature>
<feature type="region of interest" description="Disordered" evidence="1">
    <location>
        <begin position="54"/>
        <end position="84"/>
    </location>
</feature>
<feature type="region of interest" description="Disordered" evidence="1">
    <location>
        <begin position="96"/>
        <end position="128"/>
    </location>
</feature>
<feature type="region of interest" description="Disordered" evidence="1">
    <location>
        <begin position="1"/>
        <end position="37"/>
    </location>
</feature>
<proteinExistence type="predicted"/>
<name>A0AAD1ZYS7_9LAMI</name>
<evidence type="ECO:0000313" key="3">
    <source>
        <dbReference type="Proteomes" id="UP000834106"/>
    </source>
</evidence>
<evidence type="ECO:0000256" key="1">
    <source>
        <dbReference type="SAM" id="MobiDB-lite"/>
    </source>
</evidence>
<evidence type="ECO:0000313" key="2">
    <source>
        <dbReference type="EMBL" id="CAI9778058.1"/>
    </source>
</evidence>
<sequence>MQGQGQKSVGSKREPVWISRILPPPSRKPTSADSGMVDYLSGDVYKTERFSGASGSIHTAVPDNSNNRNPVHPPSPMLSSTPLDFINPTASMFAPKPAYKEPVPTSKSADQLPRAPWDVLSPNVIPPPPSRYNRRQQFFEEQHVYGGGLANSSSVSGSYDFFSCTNPESLNQITNLQTRKTRRCHF</sequence>
<gene>
    <name evidence="2" type="ORF">FPE_LOCUS25488</name>
</gene>
<accession>A0AAD1ZYS7</accession>
<dbReference type="EMBL" id="OU503050">
    <property type="protein sequence ID" value="CAI9778058.1"/>
    <property type="molecule type" value="Genomic_DNA"/>
</dbReference>
<dbReference type="Proteomes" id="UP000834106">
    <property type="component" value="Chromosome 15"/>
</dbReference>